<proteinExistence type="predicted"/>
<dbReference type="EMBL" id="ML211450">
    <property type="protein sequence ID" value="TFK82792.1"/>
    <property type="molecule type" value="Genomic_DNA"/>
</dbReference>
<evidence type="ECO:0000313" key="4">
    <source>
        <dbReference type="Proteomes" id="UP000308197"/>
    </source>
</evidence>
<feature type="compositionally biased region" description="Basic and acidic residues" evidence="1">
    <location>
        <begin position="316"/>
        <end position="337"/>
    </location>
</feature>
<reference evidence="3 4" key="1">
    <citation type="journal article" date="2019" name="Nat. Ecol. Evol.">
        <title>Megaphylogeny resolves global patterns of mushroom evolution.</title>
        <authorList>
            <person name="Varga T."/>
            <person name="Krizsan K."/>
            <person name="Foldi C."/>
            <person name="Dima B."/>
            <person name="Sanchez-Garcia M."/>
            <person name="Sanchez-Ramirez S."/>
            <person name="Szollosi G.J."/>
            <person name="Szarkandi J.G."/>
            <person name="Papp V."/>
            <person name="Albert L."/>
            <person name="Andreopoulos W."/>
            <person name="Angelini C."/>
            <person name="Antonin V."/>
            <person name="Barry K.W."/>
            <person name="Bougher N.L."/>
            <person name="Buchanan P."/>
            <person name="Buyck B."/>
            <person name="Bense V."/>
            <person name="Catcheside P."/>
            <person name="Chovatia M."/>
            <person name="Cooper J."/>
            <person name="Damon W."/>
            <person name="Desjardin D."/>
            <person name="Finy P."/>
            <person name="Geml J."/>
            <person name="Haridas S."/>
            <person name="Hughes K."/>
            <person name="Justo A."/>
            <person name="Karasinski D."/>
            <person name="Kautmanova I."/>
            <person name="Kiss B."/>
            <person name="Kocsube S."/>
            <person name="Kotiranta H."/>
            <person name="LaButti K.M."/>
            <person name="Lechner B.E."/>
            <person name="Liimatainen K."/>
            <person name="Lipzen A."/>
            <person name="Lukacs Z."/>
            <person name="Mihaltcheva S."/>
            <person name="Morgado L.N."/>
            <person name="Niskanen T."/>
            <person name="Noordeloos M.E."/>
            <person name="Ohm R.A."/>
            <person name="Ortiz-Santana B."/>
            <person name="Ovrebo C."/>
            <person name="Racz N."/>
            <person name="Riley R."/>
            <person name="Savchenko A."/>
            <person name="Shiryaev A."/>
            <person name="Soop K."/>
            <person name="Spirin V."/>
            <person name="Szebenyi C."/>
            <person name="Tomsovsky M."/>
            <person name="Tulloss R.E."/>
            <person name="Uehling J."/>
            <person name="Grigoriev I.V."/>
            <person name="Vagvolgyi C."/>
            <person name="Papp T."/>
            <person name="Martin F.M."/>
            <person name="Miettinen O."/>
            <person name="Hibbett D.S."/>
            <person name="Nagy L.G."/>
        </authorList>
    </citation>
    <scope>NUCLEOTIDE SEQUENCE [LARGE SCALE GENOMIC DNA]</scope>
    <source>
        <strain evidence="3 4">HHB13444</strain>
    </source>
</reference>
<keyword evidence="2" id="KW-0732">Signal</keyword>
<feature type="compositionally biased region" description="Acidic residues" evidence="1">
    <location>
        <begin position="338"/>
        <end position="358"/>
    </location>
</feature>
<keyword evidence="4" id="KW-1185">Reference proteome</keyword>
<dbReference type="InParanoid" id="A0A5C3P0H1"/>
<accession>A0A5C3P0H1</accession>
<dbReference type="Proteomes" id="UP000308197">
    <property type="component" value="Unassembled WGS sequence"/>
</dbReference>
<evidence type="ECO:0000313" key="3">
    <source>
        <dbReference type="EMBL" id="TFK82792.1"/>
    </source>
</evidence>
<feature type="region of interest" description="Disordered" evidence="1">
    <location>
        <begin position="112"/>
        <end position="140"/>
    </location>
</feature>
<evidence type="ECO:0000256" key="1">
    <source>
        <dbReference type="SAM" id="MobiDB-lite"/>
    </source>
</evidence>
<protein>
    <submittedName>
        <fullName evidence="3">Uncharacterized protein</fullName>
    </submittedName>
</protein>
<sequence length="358" mass="39283">MDPFNPLLPALLGVAFLTLAYVFSRATTSAVDDHSHAPENSDFSVSAVVQSQSATVLEFTPPARNYGHQYTASIRRVFDNLQLESGSFLRPDVLQVEEEIVQNILLEPATSEAVQSTAGPSSAPGCSSELGGPSPPGRTSTTARFSGPCIYYTTGYASSSLFGPAVKRSFFRTSADGKYDPFSLIVSWTPVEGRDPVWSRRYKLRLFSRQSRVCSKNANHLNVLPNGERPKTAYFKSLGDERLARPPHAKLSTMGLKVGDIHMHVSPSGKQLWIYDMHGGADPSWEVVERGYKRPLDGRNLTLTTNGNPSFVGDNWAHRSNDTNRKDTRSKGKGRVDTEDDGSSDEDAVEISFESEDD</sequence>
<name>A0A5C3P0H1_9APHY</name>
<organism evidence="3 4">
    <name type="scientific">Polyporus arcularius HHB13444</name>
    <dbReference type="NCBI Taxonomy" id="1314778"/>
    <lineage>
        <taxon>Eukaryota</taxon>
        <taxon>Fungi</taxon>
        <taxon>Dikarya</taxon>
        <taxon>Basidiomycota</taxon>
        <taxon>Agaricomycotina</taxon>
        <taxon>Agaricomycetes</taxon>
        <taxon>Polyporales</taxon>
        <taxon>Polyporaceae</taxon>
        <taxon>Polyporus</taxon>
    </lineage>
</organism>
<feature type="chain" id="PRO_5022859480" evidence="2">
    <location>
        <begin position="27"/>
        <end position="358"/>
    </location>
</feature>
<dbReference type="AlphaFoldDB" id="A0A5C3P0H1"/>
<evidence type="ECO:0000256" key="2">
    <source>
        <dbReference type="SAM" id="SignalP"/>
    </source>
</evidence>
<feature type="signal peptide" evidence="2">
    <location>
        <begin position="1"/>
        <end position="26"/>
    </location>
</feature>
<gene>
    <name evidence="3" type="ORF">K466DRAFT_603396</name>
</gene>
<feature type="region of interest" description="Disordered" evidence="1">
    <location>
        <begin position="300"/>
        <end position="358"/>
    </location>
</feature>